<keyword evidence="2" id="KW-1185">Reference proteome</keyword>
<reference evidence="1 2" key="2">
    <citation type="submission" date="2018-11" db="EMBL/GenBank/DDBJ databases">
        <authorList>
            <consortium name="Pathogen Informatics"/>
        </authorList>
    </citation>
    <scope>NUCLEOTIDE SEQUENCE [LARGE SCALE GENOMIC DNA]</scope>
</reference>
<organism evidence="2 3">
    <name type="scientific">Toxocara canis</name>
    <name type="common">Canine roundworm</name>
    <dbReference type="NCBI Taxonomy" id="6265"/>
    <lineage>
        <taxon>Eukaryota</taxon>
        <taxon>Metazoa</taxon>
        <taxon>Ecdysozoa</taxon>
        <taxon>Nematoda</taxon>
        <taxon>Chromadorea</taxon>
        <taxon>Rhabditida</taxon>
        <taxon>Spirurina</taxon>
        <taxon>Ascaridomorpha</taxon>
        <taxon>Ascaridoidea</taxon>
        <taxon>Toxocaridae</taxon>
        <taxon>Toxocara</taxon>
    </lineage>
</organism>
<reference evidence="3" key="1">
    <citation type="submission" date="2016-06" db="UniProtKB">
        <authorList>
            <consortium name="WormBaseParasite"/>
        </authorList>
    </citation>
    <scope>IDENTIFICATION</scope>
</reference>
<proteinExistence type="predicted"/>
<evidence type="ECO:0000313" key="2">
    <source>
        <dbReference type="Proteomes" id="UP000050794"/>
    </source>
</evidence>
<name>A0A183UT69_TOXCA</name>
<protein>
    <submittedName>
        <fullName evidence="3">Phospholipid scramblase</fullName>
    </submittedName>
</protein>
<accession>A0A183UT69</accession>
<gene>
    <name evidence="1" type="ORF">TCNE_LOCUS11689</name>
</gene>
<evidence type="ECO:0000313" key="3">
    <source>
        <dbReference type="WBParaSite" id="TCNE_0001168901-mRNA-1"/>
    </source>
</evidence>
<dbReference type="EMBL" id="UYWY01020951">
    <property type="protein sequence ID" value="VDM43010.1"/>
    <property type="molecule type" value="Genomic_DNA"/>
</dbReference>
<dbReference type="Proteomes" id="UP000050794">
    <property type="component" value="Unassembled WGS sequence"/>
</dbReference>
<dbReference type="AlphaFoldDB" id="A0A183UT69"/>
<sequence>MRLLKELRQFGKCDHAICSLCIMNAPMVEAPDGSSIFIFKVPIDGEAIDEVVVVLNSRDETFTLDNRYEIKRFSTGSMGCCNPQCFAADLAAICPDPQLRHKYFKMIINNANVDRLTATYRSRGRRDLQAVERALKQLVTICILILLYTFPNINMKFEKCPIKQN</sequence>
<dbReference type="WBParaSite" id="TCNE_0001168901-mRNA-1">
    <property type="protein sequence ID" value="TCNE_0001168901-mRNA-1"/>
    <property type="gene ID" value="TCNE_0001168901"/>
</dbReference>
<evidence type="ECO:0000313" key="1">
    <source>
        <dbReference type="EMBL" id="VDM43010.1"/>
    </source>
</evidence>